<dbReference type="EMBL" id="LXQA011091611">
    <property type="protein sequence ID" value="MCI84467.1"/>
    <property type="molecule type" value="Genomic_DNA"/>
</dbReference>
<protein>
    <submittedName>
        <fullName evidence="1">Uncharacterized protein</fullName>
    </submittedName>
</protein>
<organism evidence="1 2">
    <name type="scientific">Trifolium medium</name>
    <dbReference type="NCBI Taxonomy" id="97028"/>
    <lineage>
        <taxon>Eukaryota</taxon>
        <taxon>Viridiplantae</taxon>
        <taxon>Streptophyta</taxon>
        <taxon>Embryophyta</taxon>
        <taxon>Tracheophyta</taxon>
        <taxon>Spermatophyta</taxon>
        <taxon>Magnoliopsida</taxon>
        <taxon>eudicotyledons</taxon>
        <taxon>Gunneridae</taxon>
        <taxon>Pentapetalae</taxon>
        <taxon>rosids</taxon>
        <taxon>fabids</taxon>
        <taxon>Fabales</taxon>
        <taxon>Fabaceae</taxon>
        <taxon>Papilionoideae</taxon>
        <taxon>50 kb inversion clade</taxon>
        <taxon>NPAAA clade</taxon>
        <taxon>Hologalegina</taxon>
        <taxon>IRL clade</taxon>
        <taxon>Trifolieae</taxon>
        <taxon>Trifolium</taxon>
    </lineage>
</organism>
<name>A0A392V8C6_9FABA</name>
<accession>A0A392V8C6</accession>
<keyword evidence="2" id="KW-1185">Reference proteome</keyword>
<proteinExistence type="predicted"/>
<evidence type="ECO:0000313" key="1">
    <source>
        <dbReference type="EMBL" id="MCI84467.1"/>
    </source>
</evidence>
<dbReference type="AlphaFoldDB" id="A0A392V8C6"/>
<reference evidence="1 2" key="1">
    <citation type="journal article" date="2018" name="Front. Plant Sci.">
        <title>Red Clover (Trifolium pratense) and Zigzag Clover (T. medium) - A Picture of Genomic Similarities and Differences.</title>
        <authorList>
            <person name="Dluhosova J."/>
            <person name="Istvanek J."/>
            <person name="Nedelnik J."/>
            <person name="Repkova J."/>
        </authorList>
    </citation>
    <scope>NUCLEOTIDE SEQUENCE [LARGE SCALE GENOMIC DNA]</scope>
    <source>
        <strain evidence="2">cv. 10/8</strain>
        <tissue evidence="1">Leaf</tissue>
    </source>
</reference>
<sequence>MLVNKTVPSEQTDRQRYSTSVTLLASPQLRQSLSWLNWCFRPASVTST</sequence>
<comment type="caution">
    <text evidence="1">The sequence shown here is derived from an EMBL/GenBank/DDBJ whole genome shotgun (WGS) entry which is preliminary data.</text>
</comment>
<dbReference type="Proteomes" id="UP000265520">
    <property type="component" value="Unassembled WGS sequence"/>
</dbReference>
<evidence type="ECO:0000313" key="2">
    <source>
        <dbReference type="Proteomes" id="UP000265520"/>
    </source>
</evidence>